<comment type="caution">
    <text evidence="8">The sequence shown here is derived from an EMBL/GenBank/DDBJ whole genome shotgun (WGS) entry which is preliminary data.</text>
</comment>
<evidence type="ECO:0000313" key="8">
    <source>
        <dbReference type="EMBL" id="KAH6647762.1"/>
    </source>
</evidence>
<evidence type="ECO:0000256" key="5">
    <source>
        <dbReference type="ARBA" id="ARBA00038359"/>
    </source>
</evidence>
<evidence type="ECO:0000259" key="7">
    <source>
        <dbReference type="Pfam" id="PF20684"/>
    </source>
</evidence>
<keyword evidence="9" id="KW-1185">Reference proteome</keyword>
<keyword evidence="4 6" id="KW-0472">Membrane</keyword>
<dbReference type="Pfam" id="PF20684">
    <property type="entry name" value="Fung_rhodopsin"/>
    <property type="match status" value="1"/>
</dbReference>
<evidence type="ECO:0000256" key="1">
    <source>
        <dbReference type="ARBA" id="ARBA00004141"/>
    </source>
</evidence>
<sequence>MNLPGWDQPNENRGPEIIGVVATVTLLALITVGMRSYVRLKVVNMFGPDDWVIIIAMMLSLTGLGIVAGEVTYGAGRHTAYLDPDTNSYGLKLNFFSQPIYLWATPLVKVSVGFFLVRLSPTKLYRRVLQGTIVFLVVYTFMCFTTLLLQCKNLAVIWDLEVKTTCWPITTLLGLSYANSTINILTDILFALVPIPMLWNVQINVRTKASLICILGLGVFASAAGIVKAAYIPNYGKTGDFMWDSANLTIWVA</sequence>
<dbReference type="InterPro" id="IPR049326">
    <property type="entry name" value="Rhodopsin_dom_fungi"/>
</dbReference>
<organism evidence="8 9">
    <name type="scientific">Truncatella angustata</name>
    <dbReference type="NCBI Taxonomy" id="152316"/>
    <lineage>
        <taxon>Eukaryota</taxon>
        <taxon>Fungi</taxon>
        <taxon>Dikarya</taxon>
        <taxon>Ascomycota</taxon>
        <taxon>Pezizomycotina</taxon>
        <taxon>Sordariomycetes</taxon>
        <taxon>Xylariomycetidae</taxon>
        <taxon>Amphisphaeriales</taxon>
        <taxon>Sporocadaceae</taxon>
        <taxon>Truncatella</taxon>
    </lineage>
</organism>
<dbReference type="PANTHER" id="PTHR33048:SF167">
    <property type="entry name" value="INTEGRAL MEMBRANE PROTEIN"/>
    <property type="match status" value="1"/>
</dbReference>
<proteinExistence type="inferred from homology"/>
<feature type="transmembrane region" description="Helical" evidence="6">
    <location>
        <begin position="50"/>
        <end position="75"/>
    </location>
</feature>
<evidence type="ECO:0000313" key="9">
    <source>
        <dbReference type="Proteomes" id="UP000758603"/>
    </source>
</evidence>
<keyword evidence="2 6" id="KW-0812">Transmembrane</keyword>
<evidence type="ECO:0000256" key="2">
    <source>
        <dbReference type="ARBA" id="ARBA00022692"/>
    </source>
</evidence>
<dbReference type="InterPro" id="IPR052337">
    <property type="entry name" value="SAT4-like"/>
</dbReference>
<keyword evidence="3 6" id="KW-1133">Transmembrane helix</keyword>
<feature type="transmembrane region" description="Helical" evidence="6">
    <location>
        <begin position="177"/>
        <end position="199"/>
    </location>
</feature>
<feature type="transmembrane region" description="Helical" evidence="6">
    <location>
        <begin position="95"/>
        <end position="116"/>
    </location>
</feature>
<accession>A0A9P8RQ76</accession>
<feature type="transmembrane region" description="Helical" evidence="6">
    <location>
        <begin position="128"/>
        <end position="149"/>
    </location>
</feature>
<dbReference type="AlphaFoldDB" id="A0A9P8RQ76"/>
<dbReference type="OrthoDB" id="5022096at2759"/>
<comment type="similarity">
    <text evidence="5">Belongs to the SAT4 family.</text>
</comment>
<name>A0A9P8RQ76_9PEZI</name>
<gene>
    <name evidence="8" type="ORF">BKA67DRAFT_594677</name>
</gene>
<dbReference type="GO" id="GO:0016020">
    <property type="term" value="C:membrane"/>
    <property type="evidence" value="ECO:0007669"/>
    <property type="project" value="UniProtKB-SubCell"/>
</dbReference>
<dbReference type="EMBL" id="JAGPXC010000008">
    <property type="protein sequence ID" value="KAH6647762.1"/>
    <property type="molecule type" value="Genomic_DNA"/>
</dbReference>
<dbReference type="Proteomes" id="UP000758603">
    <property type="component" value="Unassembled WGS sequence"/>
</dbReference>
<reference evidence="8" key="1">
    <citation type="journal article" date="2021" name="Nat. Commun.">
        <title>Genetic determinants of endophytism in the Arabidopsis root mycobiome.</title>
        <authorList>
            <person name="Mesny F."/>
            <person name="Miyauchi S."/>
            <person name="Thiergart T."/>
            <person name="Pickel B."/>
            <person name="Atanasova L."/>
            <person name="Karlsson M."/>
            <person name="Huettel B."/>
            <person name="Barry K.W."/>
            <person name="Haridas S."/>
            <person name="Chen C."/>
            <person name="Bauer D."/>
            <person name="Andreopoulos W."/>
            <person name="Pangilinan J."/>
            <person name="LaButti K."/>
            <person name="Riley R."/>
            <person name="Lipzen A."/>
            <person name="Clum A."/>
            <person name="Drula E."/>
            <person name="Henrissat B."/>
            <person name="Kohler A."/>
            <person name="Grigoriev I.V."/>
            <person name="Martin F.M."/>
            <person name="Hacquard S."/>
        </authorList>
    </citation>
    <scope>NUCLEOTIDE SEQUENCE</scope>
    <source>
        <strain evidence="8">MPI-SDFR-AT-0073</strain>
    </source>
</reference>
<comment type="subcellular location">
    <subcellularLocation>
        <location evidence="1">Membrane</location>
        <topology evidence="1">Multi-pass membrane protein</topology>
    </subcellularLocation>
</comment>
<feature type="transmembrane region" description="Helical" evidence="6">
    <location>
        <begin position="211"/>
        <end position="232"/>
    </location>
</feature>
<evidence type="ECO:0000256" key="4">
    <source>
        <dbReference type="ARBA" id="ARBA00023136"/>
    </source>
</evidence>
<dbReference type="PANTHER" id="PTHR33048">
    <property type="entry name" value="PTH11-LIKE INTEGRAL MEMBRANE PROTEIN (AFU_ORTHOLOGUE AFUA_5G11245)"/>
    <property type="match status" value="1"/>
</dbReference>
<protein>
    <recommendedName>
        <fullName evidence="7">Rhodopsin domain-containing protein</fullName>
    </recommendedName>
</protein>
<feature type="transmembrane region" description="Helical" evidence="6">
    <location>
        <begin position="17"/>
        <end position="38"/>
    </location>
</feature>
<dbReference type="RefSeq" id="XP_045954274.1">
    <property type="nucleotide sequence ID" value="XM_046105072.1"/>
</dbReference>
<feature type="domain" description="Rhodopsin" evidence="7">
    <location>
        <begin position="34"/>
        <end position="252"/>
    </location>
</feature>
<evidence type="ECO:0000256" key="6">
    <source>
        <dbReference type="SAM" id="Phobius"/>
    </source>
</evidence>
<dbReference type="GeneID" id="70133963"/>
<evidence type="ECO:0000256" key="3">
    <source>
        <dbReference type="ARBA" id="ARBA00022989"/>
    </source>
</evidence>